<name>X0VY37_9ZZZZ</name>
<sequence length="263" mass="29185">KEGAFLLANAVFVTIVLLTIAGMVLPRLVDVLGGSKIALGRGYFDWSCGPIMLFLVFLMGICPWLGWRKSSWNSTKRNFMYTFLAASIIAIVILVSGIGNWYAVAALVCGFPLLTIFLEWLRGTKSRHRTRDENYLQAFGCLIWNSRPRYGGFIVHIGIILVTMGIIGSSFYGVERTATLDIGESMTIGEYELTHGDLALKADSLKLNATASIFVTRSGNLVDTMHPESNYWFAQRESFAEVAVRSTPAEDLFVSLVWTSYNP</sequence>
<feature type="non-terminal residue" evidence="3">
    <location>
        <position position="263"/>
    </location>
</feature>
<feature type="transmembrane region" description="Helical" evidence="1">
    <location>
        <begin position="79"/>
        <end position="95"/>
    </location>
</feature>
<feature type="non-terminal residue" evidence="3">
    <location>
        <position position="1"/>
    </location>
</feature>
<feature type="transmembrane region" description="Helical" evidence="1">
    <location>
        <begin position="101"/>
        <end position="121"/>
    </location>
</feature>
<dbReference type="InterPro" id="IPR032523">
    <property type="entry name" value="CcmF_C"/>
</dbReference>
<accession>X0VY37</accession>
<organism evidence="3">
    <name type="scientific">marine sediment metagenome</name>
    <dbReference type="NCBI Taxonomy" id="412755"/>
    <lineage>
        <taxon>unclassified sequences</taxon>
        <taxon>metagenomes</taxon>
        <taxon>ecological metagenomes</taxon>
    </lineage>
</organism>
<keyword evidence="1" id="KW-0812">Transmembrane</keyword>
<proteinExistence type="predicted"/>
<evidence type="ECO:0000256" key="1">
    <source>
        <dbReference type="SAM" id="Phobius"/>
    </source>
</evidence>
<feature type="domain" description="Cytochrome c-type biogenesis protein CcmF C-terminal" evidence="2">
    <location>
        <begin position="1"/>
        <end position="256"/>
    </location>
</feature>
<comment type="caution">
    <text evidence="3">The sequence shown here is derived from an EMBL/GenBank/DDBJ whole genome shotgun (WGS) entry which is preliminary data.</text>
</comment>
<gene>
    <name evidence="3" type="ORF">S01H1_47673</name>
</gene>
<keyword evidence="1" id="KW-0472">Membrane</keyword>
<reference evidence="3" key="1">
    <citation type="journal article" date="2014" name="Front. Microbiol.">
        <title>High frequency of phylogenetically diverse reductive dehalogenase-homologous genes in deep subseafloor sedimentary metagenomes.</title>
        <authorList>
            <person name="Kawai M."/>
            <person name="Futagami T."/>
            <person name="Toyoda A."/>
            <person name="Takaki Y."/>
            <person name="Nishi S."/>
            <person name="Hori S."/>
            <person name="Arai W."/>
            <person name="Tsubouchi T."/>
            <person name="Morono Y."/>
            <person name="Uchiyama I."/>
            <person name="Ito T."/>
            <person name="Fujiyama A."/>
            <person name="Inagaki F."/>
            <person name="Takami H."/>
        </authorList>
    </citation>
    <scope>NUCLEOTIDE SEQUENCE</scope>
    <source>
        <strain evidence="3">Expedition CK06-06</strain>
    </source>
</reference>
<feature type="transmembrane region" description="Helical" evidence="1">
    <location>
        <begin position="153"/>
        <end position="174"/>
    </location>
</feature>
<evidence type="ECO:0000259" key="2">
    <source>
        <dbReference type="Pfam" id="PF16327"/>
    </source>
</evidence>
<keyword evidence="1" id="KW-1133">Transmembrane helix</keyword>
<evidence type="ECO:0000313" key="3">
    <source>
        <dbReference type="EMBL" id="GAG23369.1"/>
    </source>
</evidence>
<protein>
    <recommendedName>
        <fullName evidence="2">Cytochrome c-type biogenesis protein CcmF C-terminal domain-containing protein</fullName>
    </recommendedName>
</protein>
<dbReference type="AlphaFoldDB" id="X0VY37"/>
<feature type="transmembrane region" description="Helical" evidence="1">
    <location>
        <begin position="49"/>
        <end position="67"/>
    </location>
</feature>
<dbReference type="EMBL" id="BARS01030570">
    <property type="protein sequence ID" value="GAG23369.1"/>
    <property type="molecule type" value="Genomic_DNA"/>
</dbReference>
<feature type="transmembrane region" description="Helical" evidence="1">
    <location>
        <begin position="7"/>
        <end position="29"/>
    </location>
</feature>
<dbReference type="Pfam" id="PF16327">
    <property type="entry name" value="CcmF_C"/>
    <property type="match status" value="1"/>
</dbReference>